<dbReference type="AlphaFoldDB" id="H1Y8D5"/>
<proteinExistence type="predicted"/>
<evidence type="ECO:0000313" key="2">
    <source>
        <dbReference type="Proteomes" id="UP000002774"/>
    </source>
</evidence>
<dbReference type="Proteomes" id="UP000002774">
    <property type="component" value="Chromosome"/>
</dbReference>
<dbReference type="STRING" id="714943.Mucpa_0773"/>
<sequence length="37" mass="4037">MVNPAGIKKNRLKRVEADAIGYQAQPQLKLTGLILST</sequence>
<name>H1Y8D5_9SPHI</name>
<gene>
    <name evidence="1" type="ORF">Mucpa_0773</name>
</gene>
<evidence type="ECO:0000313" key="1">
    <source>
        <dbReference type="EMBL" id="EHQ24954.1"/>
    </source>
</evidence>
<dbReference type="EMBL" id="CM001403">
    <property type="protein sequence ID" value="EHQ24954.1"/>
    <property type="molecule type" value="Genomic_DNA"/>
</dbReference>
<accession>H1Y8D5</accession>
<reference evidence="1" key="1">
    <citation type="submission" date="2011-09" db="EMBL/GenBank/DDBJ databases">
        <title>The permanent draft genome of Mucilaginibacter paludis DSM 18603.</title>
        <authorList>
            <consortium name="US DOE Joint Genome Institute (JGI-PGF)"/>
            <person name="Lucas S."/>
            <person name="Han J."/>
            <person name="Lapidus A."/>
            <person name="Bruce D."/>
            <person name="Goodwin L."/>
            <person name="Pitluck S."/>
            <person name="Peters L."/>
            <person name="Kyrpides N."/>
            <person name="Mavromatis K."/>
            <person name="Ivanova N."/>
            <person name="Mikhailova N."/>
            <person name="Held B."/>
            <person name="Detter J.C."/>
            <person name="Tapia R."/>
            <person name="Han C."/>
            <person name="Land M."/>
            <person name="Hauser L."/>
            <person name="Markowitz V."/>
            <person name="Cheng J.-F."/>
            <person name="Hugenholtz P."/>
            <person name="Woyke T."/>
            <person name="Wu D."/>
            <person name="Tindall B."/>
            <person name="Brambilla E."/>
            <person name="Klenk H.-P."/>
            <person name="Eisen J.A."/>
        </authorList>
    </citation>
    <scope>NUCLEOTIDE SEQUENCE [LARGE SCALE GENOMIC DNA]</scope>
    <source>
        <strain evidence="1">DSM 18603</strain>
    </source>
</reference>
<protein>
    <submittedName>
        <fullName evidence="1">Uncharacterized protein</fullName>
    </submittedName>
</protein>
<keyword evidence="2" id="KW-1185">Reference proteome</keyword>
<organism evidence="1 2">
    <name type="scientific">Mucilaginibacter paludis DSM 18603</name>
    <dbReference type="NCBI Taxonomy" id="714943"/>
    <lineage>
        <taxon>Bacteria</taxon>
        <taxon>Pseudomonadati</taxon>
        <taxon>Bacteroidota</taxon>
        <taxon>Sphingobacteriia</taxon>
        <taxon>Sphingobacteriales</taxon>
        <taxon>Sphingobacteriaceae</taxon>
        <taxon>Mucilaginibacter</taxon>
    </lineage>
</organism>
<dbReference type="HOGENOM" id="CLU_3346066_0_0_10"/>